<protein>
    <recommendedName>
        <fullName evidence="4">DUF4870 domain-containing protein</fullName>
    </recommendedName>
</protein>
<evidence type="ECO:0000313" key="3">
    <source>
        <dbReference type="Proteomes" id="UP000627521"/>
    </source>
</evidence>
<reference evidence="2 3" key="1">
    <citation type="submission" date="2020-09" db="EMBL/GenBank/DDBJ databases">
        <title>Bacillus nautilus sp. nov., Chryseoglobus crepusculi sp. nov, and Psychrobacter noctis sp. nov., isolated from deep-sea sponges from the equatorial Atlantic.</title>
        <authorList>
            <person name="Stennett H.L."/>
            <person name="Williams S.E."/>
        </authorList>
    </citation>
    <scope>NUCLEOTIDE SEQUENCE [LARGE SCALE GENOMIC DNA]</scope>
    <source>
        <strain evidence="2 3">28M-24</strain>
    </source>
</reference>
<dbReference type="EMBL" id="JACXXH010000007">
    <property type="protein sequence ID" value="MBD3864323.1"/>
    <property type="molecule type" value="Genomic_DNA"/>
</dbReference>
<keyword evidence="1" id="KW-1133">Transmembrane helix</keyword>
<evidence type="ECO:0008006" key="4">
    <source>
        <dbReference type="Google" id="ProtNLM"/>
    </source>
</evidence>
<comment type="caution">
    <text evidence="2">The sequence shown here is derived from an EMBL/GenBank/DDBJ whole genome shotgun (WGS) entry which is preliminary data.</text>
</comment>
<organism evidence="2 3">
    <name type="scientific">Olleya marilimosa</name>
    <dbReference type="NCBI Taxonomy" id="272164"/>
    <lineage>
        <taxon>Bacteria</taxon>
        <taxon>Pseudomonadati</taxon>
        <taxon>Bacteroidota</taxon>
        <taxon>Flavobacteriia</taxon>
        <taxon>Flavobacteriales</taxon>
        <taxon>Flavobacteriaceae</taxon>
    </lineage>
</organism>
<dbReference type="Proteomes" id="UP000627521">
    <property type="component" value="Unassembled WGS sequence"/>
</dbReference>
<dbReference type="RefSeq" id="WP_191101609.1">
    <property type="nucleotide sequence ID" value="NZ_JACXXH010000007.1"/>
</dbReference>
<feature type="transmembrane region" description="Helical" evidence="1">
    <location>
        <begin position="59"/>
        <end position="77"/>
    </location>
</feature>
<name>A0ABR8M1B3_9FLAO</name>
<keyword evidence="3" id="KW-1185">Reference proteome</keyword>
<evidence type="ECO:0000313" key="2">
    <source>
        <dbReference type="EMBL" id="MBD3864323.1"/>
    </source>
</evidence>
<evidence type="ECO:0000256" key="1">
    <source>
        <dbReference type="SAM" id="Phobius"/>
    </source>
</evidence>
<keyword evidence="1" id="KW-0472">Membrane</keyword>
<gene>
    <name evidence="2" type="ORF">IEG06_12765</name>
</gene>
<proteinExistence type="predicted"/>
<feature type="transmembrane region" description="Helical" evidence="1">
    <location>
        <begin position="83"/>
        <end position="105"/>
    </location>
</feature>
<accession>A0ABR8M1B3</accession>
<sequence length="116" mass="13115">MKNLYAINSWAFIICVLISFTVYGAIIALPILGIIQIIISVKIGNNFKQLPKSIKISSFIYLLSVLMALIIIKIIVLNQLLIFFIWSFMAIILAGFHLAITRLIINYNTKLSQTIE</sequence>
<keyword evidence="1" id="KW-0812">Transmembrane</keyword>
<feature type="transmembrane region" description="Helical" evidence="1">
    <location>
        <begin position="6"/>
        <end position="39"/>
    </location>
</feature>